<dbReference type="Gramene" id="OMO90792">
    <property type="protein sequence ID" value="OMO90792"/>
    <property type="gene ID" value="CCACVL1_07290"/>
</dbReference>
<gene>
    <name evidence="2" type="ORF">CCACVL1_07290</name>
</gene>
<evidence type="ECO:0000313" key="3">
    <source>
        <dbReference type="Proteomes" id="UP000188268"/>
    </source>
</evidence>
<accession>A0A1R3J7I8</accession>
<keyword evidence="3" id="KW-1185">Reference proteome</keyword>
<organism evidence="2 3">
    <name type="scientific">Corchorus capsularis</name>
    <name type="common">Jute</name>
    <dbReference type="NCBI Taxonomy" id="210143"/>
    <lineage>
        <taxon>Eukaryota</taxon>
        <taxon>Viridiplantae</taxon>
        <taxon>Streptophyta</taxon>
        <taxon>Embryophyta</taxon>
        <taxon>Tracheophyta</taxon>
        <taxon>Spermatophyta</taxon>
        <taxon>Magnoliopsida</taxon>
        <taxon>eudicotyledons</taxon>
        <taxon>Gunneridae</taxon>
        <taxon>Pentapetalae</taxon>
        <taxon>rosids</taxon>
        <taxon>malvids</taxon>
        <taxon>Malvales</taxon>
        <taxon>Malvaceae</taxon>
        <taxon>Grewioideae</taxon>
        <taxon>Apeibeae</taxon>
        <taxon>Corchorus</taxon>
    </lineage>
</organism>
<proteinExistence type="predicted"/>
<sequence>MTRRRSSAHLISIDASTEAEC</sequence>
<name>A0A1R3J7I8_COCAP</name>
<protein>
    <submittedName>
        <fullName evidence="2">Uncharacterized protein</fullName>
    </submittedName>
</protein>
<dbReference type="AlphaFoldDB" id="A0A1R3J7I8"/>
<evidence type="ECO:0000256" key="1">
    <source>
        <dbReference type="SAM" id="MobiDB-lite"/>
    </source>
</evidence>
<reference evidence="2 3" key="1">
    <citation type="submission" date="2013-09" db="EMBL/GenBank/DDBJ databases">
        <title>Corchorus capsularis genome sequencing.</title>
        <authorList>
            <person name="Alam M."/>
            <person name="Haque M.S."/>
            <person name="Islam M.S."/>
            <person name="Emdad E.M."/>
            <person name="Islam M.M."/>
            <person name="Ahmed B."/>
            <person name="Halim A."/>
            <person name="Hossen Q.M.M."/>
            <person name="Hossain M.Z."/>
            <person name="Ahmed R."/>
            <person name="Khan M.M."/>
            <person name="Islam R."/>
            <person name="Rashid M.M."/>
            <person name="Khan S.A."/>
            <person name="Rahman M.S."/>
            <person name="Alam M."/>
        </authorList>
    </citation>
    <scope>NUCLEOTIDE SEQUENCE [LARGE SCALE GENOMIC DNA]</scope>
    <source>
        <strain evidence="3">cv. CVL-1</strain>
        <tissue evidence="2">Whole seedling</tissue>
    </source>
</reference>
<dbReference type="EMBL" id="AWWV01008405">
    <property type="protein sequence ID" value="OMO90792.1"/>
    <property type="molecule type" value="Genomic_DNA"/>
</dbReference>
<dbReference type="Proteomes" id="UP000188268">
    <property type="component" value="Unassembled WGS sequence"/>
</dbReference>
<feature type="region of interest" description="Disordered" evidence="1">
    <location>
        <begin position="1"/>
        <end position="21"/>
    </location>
</feature>
<comment type="caution">
    <text evidence="2">The sequence shown here is derived from an EMBL/GenBank/DDBJ whole genome shotgun (WGS) entry which is preliminary data.</text>
</comment>
<evidence type="ECO:0000313" key="2">
    <source>
        <dbReference type="EMBL" id="OMO90792.1"/>
    </source>
</evidence>